<dbReference type="Proteomes" id="UP000828048">
    <property type="component" value="Chromosome 5"/>
</dbReference>
<gene>
    <name evidence="1" type="ORF">Vadar_026677</name>
</gene>
<accession>A0ACB7Y1T6</accession>
<evidence type="ECO:0000313" key="2">
    <source>
        <dbReference type="Proteomes" id="UP000828048"/>
    </source>
</evidence>
<organism evidence="1 2">
    <name type="scientific">Vaccinium darrowii</name>
    <dbReference type="NCBI Taxonomy" id="229202"/>
    <lineage>
        <taxon>Eukaryota</taxon>
        <taxon>Viridiplantae</taxon>
        <taxon>Streptophyta</taxon>
        <taxon>Embryophyta</taxon>
        <taxon>Tracheophyta</taxon>
        <taxon>Spermatophyta</taxon>
        <taxon>Magnoliopsida</taxon>
        <taxon>eudicotyledons</taxon>
        <taxon>Gunneridae</taxon>
        <taxon>Pentapetalae</taxon>
        <taxon>asterids</taxon>
        <taxon>Ericales</taxon>
        <taxon>Ericaceae</taxon>
        <taxon>Vaccinioideae</taxon>
        <taxon>Vaccinieae</taxon>
        <taxon>Vaccinium</taxon>
    </lineage>
</organism>
<evidence type="ECO:0000313" key="1">
    <source>
        <dbReference type="EMBL" id="KAH7847486.1"/>
    </source>
</evidence>
<name>A0ACB7Y1T6_9ERIC</name>
<comment type="caution">
    <text evidence="1">The sequence shown here is derived from an EMBL/GenBank/DDBJ whole genome shotgun (WGS) entry which is preliminary data.</text>
</comment>
<sequence>MKSQRFVFVVVLLLLATQFLDVHCRALQEQKTTKTAEQPEGDESMAMAKPDVSSQNSSSRRSSSVGGFAFKLASGPSKKGPGN</sequence>
<protein>
    <submittedName>
        <fullName evidence="1">Uncharacterized protein</fullName>
    </submittedName>
</protein>
<reference evidence="1 2" key="1">
    <citation type="journal article" date="2021" name="Hortic Res">
        <title>High-quality reference genome and annotation aids understanding of berry development for evergreen blueberry (Vaccinium darrowii).</title>
        <authorList>
            <person name="Yu J."/>
            <person name="Hulse-Kemp A.M."/>
            <person name="Babiker E."/>
            <person name="Staton M."/>
        </authorList>
    </citation>
    <scope>NUCLEOTIDE SEQUENCE [LARGE SCALE GENOMIC DNA]</scope>
    <source>
        <strain evidence="2">cv. NJ 8807/NJ 8810</strain>
        <tissue evidence="1">Young leaf</tissue>
    </source>
</reference>
<dbReference type="EMBL" id="CM037155">
    <property type="protein sequence ID" value="KAH7847486.1"/>
    <property type="molecule type" value="Genomic_DNA"/>
</dbReference>
<proteinExistence type="predicted"/>
<keyword evidence="2" id="KW-1185">Reference proteome</keyword>